<reference evidence="1" key="1">
    <citation type="submission" date="2021-04" db="EMBL/GenBank/DDBJ databases">
        <title>Genome seq and assembly of Bacillus sp.</title>
        <authorList>
            <person name="Chhetri G."/>
        </authorList>
    </citation>
    <scope>NUCLEOTIDE SEQUENCE</scope>
    <source>
        <strain evidence="1">RG28</strain>
    </source>
</reference>
<evidence type="ECO:0000313" key="2">
    <source>
        <dbReference type="Proteomes" id="UP000682134"/>
    </source>
</evidence>
<protein>
    <submittedName>
        <fullName evidence="1">Uncharacterized protein</fullName>
    </submittedName>
</protein>
<keyword evidence="2" id="KW-1185">Reference proteome</keyword>
<proteinExistence type="predicted"/>
<comment type="caution">
    <text evidence="1">The sequence shown here is derived from an EMBL/GenBank/DDBJ whole genome shotgun (WGS) entry which is preliminary data.</text>
</comment>
<dbReference type="EMBL" id="JAGIYQ010000006">
    <property type="protein sequence ID" value="MBP0725590.1"/>
    <property type="molecule type" value="Genomic_DNA"/>
</dbReference>
<accession>A0A940NJJ6</accession>
<organism evidence="1 2">
    <name type="scientific">Gottfriedia endophytica</name>
    <dbReference type="NCBI Taxonomy" id="2820819"/>
    <lineage>
        <taxon>Bacteria</taxon>
        <taxon>Bacillati</taxon>
        <taxon>Bacillota</taxon>
        <taxon>Bacilli</taxon>
        <taxon>Bacillales</taxon>
        <taxon>Bacillaceae</taxon>
        <taxon>Gottfriedia</taxon>
    </lineage>
</organism>
<sequence>MLNHTTGEDITVLHAELVDNECIAVKVQIDDKIGMLWLRYWEPFITPDKYSPYRLEILFELSNYIKLEDTTFRNRFEYMRMKILTYG</sequence>
<dbReference type="AlphaFoldDB" id="A0A940NJJ6"/>
<dbReference type="RefSeq" id="WP_209405330.1">
    <property type="nucleotide sequence ID" value="NZ_JAGIYQ010000006.1"/>
</dbReference>
<evidence type="ECO:0000313" key="1">
    <source>
        <dbReference type="EMBL" id="MBP0725590.1"/>
    </source>
</evidence>
<gene>
    <name evidence="1" type="ORF">J5Y03_10455</name>
</gene>
<dbReference type="Proteomes" id="UP000682134">
    <property type="component" value="Unassembled WGS sequence"/>
</dbReference>
<name>A0A940NJJ6_9BACI</name>